<dbReference type="Proteomes" id="UP000020077">
    <property type="component" value="Unassembled WGS sequence"/>
</dbReference>
<evidence type="ECO:0000313" key="2">
    <source>
        <dbReference type="Proteomes" id="UP000020077"/>
    </source>
</evidence>
<name>A0A080LRJ9_9PROT</name>
<accession>A0A080LRJ9</accession>
<dbReference type="AlphaFoldDB" id="A0A080LRJ9"/>
<organism evidence="1 2">
    <name type="scientific">Candidatus Accumulibacter phosphatis</name>
    <dbReference type="NCBI Taxonomy" id="327160"/>
    <lineage>
        <taxon>Bacteria</taxon>
        <taxon>Pseudomonadati</taxon>
        <taxon>Pseudomonadota</taxon>
        <taxon>Betaproteobacteria</taxon>
        <taxon>Candidatus Accumulibacter</taxon>
    </lineage>
</organism>
<evidence type="ECO:0000313" key="1">
    <source>
        <dbReference type="EMBL" id="KFB70818.1"/>
    </source>
</evidence>
<comment type="caution">
    <text evidence="1">The sequence shown here is derived from an EMBL/GenBank/DDBJ whole genome shotgun (WGS) entry which is preliminary data.</text>
</comment>
<sequence>MQALGIGGDGRLRRVGLCALGKQLIDSGPERTTLPIRDACGERQQNQCQDQVDGQRCLTLPDQHASGDGGKKQWARA</sequence>
<dbReference type="EMBL" id="JDVG02000641">
    <property type="protein sequence ID" value="KFB70818.1"/>
    <property type="molecule type" value="Genomic_DNA"/>
</dbReference>
<protein>
    <submittedName>
        <fullName evidence="1">Uncharacterized protein</fullName>
    </submittedName>
</protein>
<proteinExistence type="predicted"/>
<gene>
    <name evidence="1" type="ORF">AW09_004072</name>
</gene>
<reference evidence="1 2" key="1">
    <citation type="submission" date="2014-02" db="EMBL/GenBank/DDBJ databases">
        <title>Expanding our view of genomic diversity in Candidatus Accumulibacter clades.</title>
        <authorList>
            <person name="Skennerton C.T."/>
            <person name="Barr J.J."/>
            <person name="Slater F.R."/>
            <person name="Bond P.L."/>
            <person name="Tyson G.W."/>
        </authorList>
    </citation>
    <scope>NUCLEOTIDE SEQUENCE [LARGE SCALE GENOMIC DNA]</scope>
    <source>
        <strain evidence="2">BA-91</strain>
    </source>
</reference>